<dbReference type="AlphaFoldDB" id="A0A9P3UK20"/>
<sequence>MLLCPYNILHKAERRKLLHAIGRCLFSSWDSPVYFSDVVLADIFTSFAQVVGDVWLSLCMLLPGHSILKPHTGVGSRWILPTVMSLPYLIRLRQCVIEYNHQGNTHRRPLYNALKYASAFPAIYLSAAQGMVVGEGGAAATWFGGSHIFRLWLLAGMVNSLYSFWWDVTNDWGLDLLRPRSEAKKSESLRSPPRRLVLPGLHSATPHILQGSSSIDVHDPEGISRSVVELSVRKRCHALGLRHSLHFPLLVYPFVIFLNLVLRLTWSMKLFSVVNVNSHAGIANFCLKMAELFRRWMWVFIRVEWEMIKKSRESHTKHRADDGIDEYELIPSATIERTPN</sequence>
<dbReference type="PANTHER" id="PTHR10783">
    <property type="entry name" value="XENOTROPIC AND POLYTROPIC RETROVIRUS RECEPTOR 1-RELATED"/>
    <property type="match status" value="1"/>
</dbReference>
<dbReference type="GO" id="GO:0005737">
    <property type="term" value="C:cytoplasm"/>
    <property type="evidence" value="ECO:0007669"/>
    <property type="project" value="TreeGrafter"/>
</dbReference>
<evidence type="ECO:0000256" key="1">
    <source>
        <dbReference type="ARBA" id="ARBA00004141"/>
    </source>
</evidence>
<gene>
    <name evidence="6" type="primary">ERD1</name>
    <name evidence="6" type="ORF">LshimejAT787_0406200</name>
</gene>
<dbReference type="GO" id="GO:0016020">
    <property type="term" value="C:membrane"/>
    <property type="evidence" value="ECO:0007669"/>
    <property type="project" value="UniProtKB-SubCell"/>
</dbReference>
<dbReference type="OrthoDB" id="2159384at2759"/>
<comment type="subcellular location">
    <subcellularLocation>
        <location evidence="1">Membrane</location>
        <topology evidence="1">Multi-pass membrane protein</topology>
    </subcellularLocation>
</comment>
<protein>
    <submittedName>
        <fullName evidence="6">EXS family protein</fullName>
    </submittedName>
</protein>
<dbReference type="EMBL" id="BRPK01000004">
    <property type="protein sequence ID" value="GLB37569.1"/>
    <property type="molecule type" value="Genomic_DNA"/>
</dbReference>
<keyword evidence="7" id="KW-1185">Reference proteome</keyword>
<dbReference type="InterPro" id="IPR004342">
    <property type="entry name" value="EXS_C"/>
</dbReference>
<evidence type="ECO:0000256" key="4">
    <source>
        <dbReference type="ARBA" id="ARBA00023136"/>
    </source>
</evidence>
<feature type="domain" description="EXS" evidence="5">
    <location>
        <begin position="71"/>
        <end position="337"/>
    </location>
</feature>
<accession>A0A9P3UK20</accession>
<comment type="caution">
    <text evidence="6">The sequence shown here is derived from an EMBL/GenBank/DDBJ whole genome shotgun (WGS) entry which is preliminary data.</text>
</comment>
<evidence type="ECO:0000313" key="7">
    <source>
        <dbReference type="Proteomes" id="UP001063166"/>
    </source>
</evidence>
<dbReference type="PANTHER" id="PTHR10783:SF46">
    <property type="entry name" value="PROTEIN ERD1 HOMOLOG 2"/>
    <property type="match status" value="1"/>
</dbReference>
<keyword evidence="2" id="KW-0812">Transmembrane</keyword>
<name>A0A9P3UK20_LYOSH</name>
<evidence type="ECO:0000256" key="2">
    <source>
        <dbReference type="ARBA" id="ARBA00022692"/>
    </source>
</evidence>
<proteinExistence type="predicted"/>
<keyword evidence="3" id="KW-1133">Transmembrane helix</keyword>
<dbReference type="Pfam" id="PF03124">
    <property type="entry name" value="EXS"/>
    <property type="match status" value="1"/>
</dbReference>
<evidence type="ECO:0000256" key="3">
    <source>
        <dbReference type="ARBA" id="ARBA00022989"/>
    </source>
</evidence>
<evidence type="ECO:0000259" key="5">
    <source>
        <dbReference type="PROSITE" id="PS51380"/>
    </source>
</evidence>
<organism evidence="6 7">
    <name type="scientific">Lyophyllum shimeji</name>
    <name type="common">Hon-shimeji</name>
    <name type="synonym">Tricholoma shimeji</name>
    <dbReference type="NCBI Taxonomy" id="47721"/>
    <lineage>
        <taxon>Eukaryota</taxon>
        <taxon>Fungi</taxon>
        <taxon>Dikarya</taxon>
        <taxon>Basidiomycota</taxon>
        <taxon>Agaricomycotina</taxon>
        <taxon>Agaricomycetes</taxon>
        <taxon>Agaricomycetidae</taxon>
        <taxon>Agaricales</taxon>
        <taxon>Tricholomatineae</taxon>
        <taxon>Lyophyllaceae</taxon>
        <taxon>Lyophyllum</taxon>
    </lineage>
</organism>
<dbReference type="PROSITE" id="PS51380">
    <property type="entry name" value="EXS"/>
    <property type="match status" value="1"/>
</dbReference>
<evidence type="ECO:0000313" key="6">
    <source>
        <dbReference type="EMBL" id="GLB37569.1"/>
    </source>
</evidence>
<reference evidence="6" key="1">
    <citation type="submission" date="2022-07" db="EMBL/GenBank/DDBJ databases">
        <title>The genome of Lyophyllum shimeji provides insight into the initial evolution of ectomycorrhizal fungal genome.</title>
        <authorList>
            <person name="Kobayashi Y."/>
            <person name="Shibata T."/>
            <person name="Hirakawa H."/>
            <person name="Shigenobu S."/>
            <person name="Nishiyama T."/>
            <person name="Yamada A."/>
            <person name="Hasebe M."/>
            <person name="Kawaguchi M."/>
        </authorList>
    </citation>
    <scope>NUCLEOTIDE SEQUENCE</scope>
    <source>
        <strain evidence="6">AT787</strain>
    </source>
</reference>
<keyword evidence="4" id="KW-0472">Membrane</keyword>
<dbReference type="Proteomes" id="UP001063166">
    <property type="component" value="Unassembled WGS sequence"/>
</dbReference>